<accession>A0A1G7XNA5</accession>
<evidence type="ECO:0000313" key="2">
    <source>
        <dbReference type="Proteomes" id="UP000199296"/>
    </source>
</evidence>
<protein>
    <submittedName>
        <fullName evidence="1">Uncharacterized protein</fullName>
    </submittedName>
</protein>
<organism evidence="1 2">
    <name type="scientific">Psychroflexus sediminis</name>
    <dbReference type="NCBI Taxonomy" id="470826"/>
    <lineage>
        <taxon>Bacteria</taxon>
        <taxon>Pseudomonadati</taxon>
        <taxon>Bacteroidota</taxon>
        <taxon>Flavobacteriia</taxon>
        <taxon>Flavobacteriales</taxon>
        <taxon>Flavobacteriaceae</taxon>
        <taxon>Psychroflexus</taxon>
    </lineage>
</organism>
<sequence length="748" mass="87817">MNINTRNRHIRNVLFIEEDYPFDKLYDLIMNCNGLWGGRYTPIIPIVGGQIESKYLDIVQYYDPDYVYHTEKVSIDYIKELDMFSPIDYFNIDLAINRFEGLGSFFLISKIPKEHSIIDLVLSNGFRTSLKNFLELNLGITRMHMTESKLAQDYEIIKVDDSNFNDIPKLIHTKKVFNKSLLSTLNINTQVLRNKGRSPFEHFQLVISEDKGKNEDLLYYWNRQLFIFNHWVRPSQFFITETEFQELINLPVIDGLLYSISRDNEIEVISKSIEDKKLEELRKQLQSKTLSHRISISKNDFPFDIMDNNGIGPYQIGEPLVQQHFTSIKDDVFLNIPDVSFNQKKHPPSNTWFLDIDVYNSDSTSSNMRFCKTEDPQFFLRTKSRINKRNSISMEVNFATTTNNFVSFKIPDFFSRVKMMVQNPIIQTQRVTTKYQKIKLNDESYRLKSLIKLFGNNFHEISDFIEDKFWFEIIKELSINNRVEGDSITYLEVLERCKRLLPSLGIKLDPDKIKYYSEEDLKKGLRNTLFEYCERKIFFKGFTAKCPNCSSKYWFSLSEITDTIKCKGCEEKYSFPIEHPYSYKLNSLIQNNFFLNNGTKKESFAGNYTVLKTLNYLKNISRVSFQYNPQIDIYDSYLASKPITDIDIICESDGHLIIGEAKHDSKQLLEEKDKKSLNNLVKIAQEIKPSKLMLACTIDSHSKLDKSKKYLEHHIKKWDFEVEVLTYISSEPDYFSLSGNAIKYFGYN</sequence>
<dbReference type="OrthoDB" id="7067777at2"/>
<evidence type="ECO:0000313" key="1">
    <source>
        <dbReference type="EMBL" id="SDG85581.1"/>
    </source>
</evidence>
<dbReference type="RefSeq" id="WP_093368239.1">
    <property type="nucleotide sequence ID" value="NZ_FNCW01000009.1"/>
</dbReference>
<dbReference type="AlphaFoldDB" id="A0A1G7XNA5"/>
<proteinExistence type="predicted"/>
<gene>
    <name evidence="1" type="ORF">SAMN04488027_10921</name>
</gene>
<dbReference type="Proteomes" id="UP000199296">
    <property type="component" value="Unassembled WGS sequence"/>
</dbReference>
<keyword evidence="2" id="KW-1185">Reference proteome</keyword>
<name>A0A1G7XNA5_9FLAO</name>
<reference evidence="1 2" key="1">
    <citation type="submission" date="2016-10" db="EMBL/GenBank/DDBJ databases">
        <authorList>
            <person name="de Groot N.N."/>
        </authorList>
    </citation>
    <scope>NUCLEOTIDE SEQUENCE [LARGE SCALE GENOMIC DNA]</scope>
    <source>
        <strain evidence="1 2">DSM 19803</strain>
    </source>
</reference>
<dbReference type="EMBL" id="FNCW01000009">
    <property type="protein sequence ID" value="SDG85581.1"/>
    <property type="molecule type" value="Genomic_DNA"/>
</dbReference>